<dbReference type="EMBL" id="QVLU01000019">
    <property type="protein sequence ID" value="RGE68615.1"/>
    <property type="molecule type" value="Genomic_DNA"/>
</dbReference>
<dbReference type="InterPro" id="IPR036388">
    <property type="entry name" value="WH-like_DNA-bd_sf"/>
</dbReference>
<dbReference type="InterPro" id="IPR036390">
    <property type="entry name" value="WH_DNA-bd_sf"/>
</dbReference>
<keyword evidence="1" id="KW-0678">Repressor</keyword>
<evidence type="ECO:0000256" key="1">
    <source>
        <dbReference type="ARBA" id="ARBA00022491"/>
    </source>
</evidence>
<dbReference type="SMART" id="SM00345">
    <property type="entry name" value="HTH_GNTR"/>
    <property type="match status" value="1"/>
</dbReference>
<dbReference type="OrthoDB" id="9796186at2"/>
<proteinExistence type="predicted"/>
<name>A0A3E3INE5_9FIRM</name>
<accession>A0A3E3INE5</accession>
<dbReference type="InterPro" id="IPR000524">
    <property type="entry name" value="Tscrpt_reg_HTH_GntR"/>
</dbReference>
<dbReference type="CDD" id="cd07377">
    <property type="entry name" value="WHTH_GntR"/>
    <property type="match status" value="1"/>
</dbReference>
<dbReference type="Gene3D" id="1.10.10.10">
    <property type="entry name" value="Winged helix-like DNA-binding domain superfamily/Winged helix DNA-binding domain"/>
    <property type="match status" value="1"/>
</dbReference>
<dbReference type="CDD" id="cd06267">
    <property type="entry name" value="PBP1_LacI_sugar_binding-like"/>
    <property type="match status" value="1"/>
</dbReference>
<gene>
    <name evidence="6" type="ORF">DWY69_19325</name>
</gene>
<sequence length="370" mass="40792">MKKMGKIFLYQKVYEELLERIQNGTYPPGEKLPADDELCREFSVSAITVKKALEMLAESGCVKRVPGNGSFVRKQEKAAGEKGGKDHLLGLVLEHVSTPFGLEMMYRMDCLAKKTGYSLIVRFSYGDRERETEEIHFLMSLHVDGMIIMPCHGKNYSPAILQLYLDDFPVVLIDKKMKGIPVPSVRTDNKAATAALVRALAEDGCRRIALFTTEDTEAISVQERRNGFINEMERLGLTEAGICVLPSGGGKESLLDNHPCPEAIQAAVRFLEKGRTEMDAIIAEEYGIVPAITAAAGKVGISLDKEIRLACVDEDYLAPYGPAFLHVKQDEAAIAEKAVEVLLGRIAGGRGEEERLVKAKVVAKKDFRES</sequence>
<evidence type="ECO:0000256" key="3">
    <source>
        <dbReference type="ARBA" id="ARBA00023125"/>
    </source>
</evidence>
<keyword evidence="3" id="KW-0238">DNA-binding</keyword>
<dbReference type="Gene3D" id="3.40.50.2300">
    <property type="match status" value="2"/>
</dbReference>
<feature type="domain" description="HTH gntR-type" evidence="5">
    <location>
        <begin position="7"/>
        <end position="75"/>
    </location>
</feature>
<organism evidence="6 7">
    <name type="scientific">Eisenbergiella massiliensis</name>
    <dbReference type="NCBI Taxonomy" id="1720294"/>
    <lineage>
        <taxon>Bacteria</taxon>
        <taxon>Bacillati</taxon>
        <taxon>Bacillota</taxon>
        <taxon>Clostridia</taxon>
        <taxon>Lachnospirales</taxon>
        <taxon>Lachnospiraceae</taxon>
        <taxon>Eisenbergiella</taxon>
    </lineage>
</organism>
<dbReference type="SUPFAM" id="SSF46785">
    <property type="entry name" value="Winged helix' DNA-binding domain"/>
    <property type="match status" value="1"/>
</dbReference>
<dbReference type="RefSeq" id="WP_025490317.1">
    <property type="nucleotide sequence ID" value="NZ_JBKVAZ010000011.1"/>
</dbReference>
<dbReference type="GO" id="GO:0000976">
    <property type="term" value="F:transcription cis-regulatory region binding"/>
    <property type="evidence" value="ECO:0007669"/>
    <property type="project" value="TreeGrafter"/>
</dbReference>
<dbReference type="GO" id="GO:0003700">
    <property type="term" value="F:DNA-binding transcription factor activity"/>
    <property type="evidence" value="ECO:0007669"/>
    <property type="project" value="InterPro"/>
</dbReference>
<dbReference type="InterPro" id="IPR028082">
    <property type="entry name" value="Peripla_BP_I"/>
</dbReference>
<keyword evidence="2" id="KW-0805">Transcription regulation</keyword>
<evidence type="ECO:0000313" key="6">
    <source>
        <dbReference type="EMBL" id="RGE68615.1"/>
    </source>
</evidence>
<dbReference type="PANTHER" id="PTHR30146:SF95">
    <property type="entry name" value="RIBOSE OPERON REPRESSOR"/>
    <property type="match status" value="1"/>
</dbReference>
<protein>
    <submittedName>
        <fullName evidence="6">GntR family transcriptional regulator</fullName>
    </submittedName>
</protein>
<dbReference type="PANTHER" id="PTHR30146">
    <property type="entry name" value="LACI-RELATED TRANSCRIPTIONAL REPRESSOR"/>
    <property type="match status" value="1"/>
</dbReference>
<evidence type="ECO:0000259" key="5">
    <source>
        <dbReference type="PROSITE" id="PS50949"/>
    </source>
</evidence>
<dbReference type="Pfam" id="PF00532">
    <property type="entry name" value="Peripla_BP_1"/>
    <property type="match status" value="1"/>
</dbReference>
<comment type="caution">
    <text evidence="6">The sequence shown here is derived from an EMBL/GenBank/DDBJ whole genome shotgun (WGS) entry which is preliminary data.</text>
</comment>
<dbReference type="Proteomes" id="UP000261166">
    <property type="component" value="Unassembled WGS sequence"/>
</dbReference>
<evidence type="ECO:0000256" key="4">
    <source>
        <dbReference type="ARBA" id="ARBA00023163"/>
    </source>
</evidence>
<reference evidence="6 7" key="1">
    <citation type="submission" date="2018-08" db="EMBL/GenBank/DDBJ databases">
        <title>A genome reference for cultivated species of the human gut microbiota.</title>
        <authorList>
            <person name="Zou Y."/>
            <person name="Xue W."/>
            <person name="Luo G."/>
        </authorList>
    </citation>
    <scope>NUCLEOTIDE SEQUENCE [LARGE SCALE GENOMIC DNA]</scope>
    <source>
        <strain evidence="6 7">AF26-4BH</strain>
    </source>
</reference>
<dbReference type="SUPFAM" id="SSF53822">
    <property type="entry name" value="Periplasmic binding protein-like I"/>
    <property type="match status" value="1"/>
</dbReference>
<evidence type="ECO:0000256" key="2">
    <source>
        <dbReference type="ARBA" id="ARBA00023015"/>
    </source>
</evidence>
<dbReference type="InterPro" id="IPR001761">
    <property type="entry name" value="Peripla_BP/Lac1_sug-bd_dom"/>
</dbReference>
<dbReference type="AlphaFoldDB" id="A0A3E3INE5"/>
<dbReference type="PROSITE" id="PS50949">
    <property type="entry name" value="HTH_GNTR"/>
    <property type="match status" value="1"/>
</dbReference>
<dbReference type="Pfam" id="PF00392">
    <property type="entry name" value="GntR"/>
    <property type="match status" value="1"/>
</dbReference>
<evidence type="ECO:0000313" key="7">
    <source>
        <dbReference type="Proteomes" id="UP000261166"/>
    </source>
</evidence>
<keyword evidence="4" id="KW-0804">Transcription</keyword>